<evidence type="ECO:0000313" key="2">
    <source>
        <dbReference type="Proteomes" id="UP001165122"/>
    </source>
</evidence>
<accession>A0A9W7C0H8</accession>
<protein>
    <submittedName>
        <fullName evidence="1">Uncharacterized protein</fullName>
    </submittedName>
</protein>
<gene>
    <name evidence="1" type="ORF">TrLO_g5985</name>
</gene>
<dbReference type="Proteomes" id="UP001165122">
    <property type="component" value="Unassembled WGS sequence"/>
</dbReference>
<reference evidence="2" key="1">
    <citation type="journal article" date="2023" name="Commun. Biol.">
        <title>Genome analysis of Parmales, the sister group of diatoms, reveals the evolutionary specialization of diatoms from phago-mixotrophs to photoautotrophs.</title>
        <authorList>
            <person name="Ban H."/>
            <person name="Sato S."/>
            <person name="Yoshikawa S."/>
            <person name="Yamada K."/>
            <person name="Nakamura Y."/>
            <person name="Ichinomiya M."/>
            <person name="Sato N."/>
            <person name="Blanc-Mathieu R."/>
            <person name="Endo H."/>
            <person name="Kuwata A."/>
            <person name="Ogata H."/>
        </authorList>
    </citation>
    <scope>NUCLEOTIDE SEQUENCE [LARGE SCALE GENOMIC DNA]</scope>
    <source>
        <strain evidence="2">NIES 3700</strain>
    </source>
</reference>
<keyword evidence="2" id="KW-1185">Reference proteome</keyword>
<dbReference type="OrthoDB" id="416253at2759"/>
<proteinExistence type="predicted"/>
<comment type="caution">
    <text evidence="1">The sequence shown here is derived from an EMBL/GenBank/DDBJ whole genome shotgun (WGS) entry which is preliminary data.</text>
</comment>
<sequence>MSGKRKRTPTAKSKTTTVPTTTAPDFPDIMLGTYRMKYMKILKKVMNEFLPVCGGLDTAAAYCNHELIGKG</sequence>
<organism evidence="1 2">
    <name type="scientific">Triparma laevis f. longispina</name>
    <dbReference type="NCBI Taxonomy" id="1714387"/>
    <lineage>
        <taxon>Eukaryota</taxon>
        <taxon>Sar</taxon>
        <taxon>Stramenopiles</taxon>
        <taxon>Ochrophyta</taxon>
        <taxon>Bolidophyceae</taxon>
        <taxon>Parmales</taxon>
        <taxon>Triparmaceae</taxon>
        <taxon>Triparma</taxon>
    </lineage>
</organism>
<name>A0A9W7C0H8_9STRA</name>
<evidence type="ECO:0000313" key="1">
    <source>
        <dbReference type="EMBL" id="GMI00977.1"/>
    </source>
</evidence>
<dbReference type="EMBL" id="BRXW01000029">
    <property type="protein sequence ID" value="GMI00977.1"/>
    <property type="molecule type" value="Genomic_DNA"/>
</dbReference>
<dbReference type="AlphaFoldDB" id="A0A9W7C0H8"/>